<comment type="caution">
    <text evidence="11">The sequence shown here is derived from an EMBL/GenBank/DDBJ whole genome shotgun (WGS) entry which is preliminary data.</text>
</comment>
<evidence type="ECO:0000256" key="6">
    <source>
        <dbReference type="ARBA" id="ARBA00022692"/>
    </source>
</evidence>
<comment type="catalytic activity">
    <reaction evidence="1">
        <text>S-ubiquitinyl-[E2 ubiquitin-conjugating enzyme]-L-cysteine + [acceptor protein]-L-lysine = [E2 ubiquitin-conjugating enzyme]-L-cysteine + N(6)-ubiquitinyl-[acceptor protein]-L-lysine.</text>
        <dbReference type="EC" id="2.3.2.27"/>
    </reaction>
</comment>
<keyword evidence="8 10" id="KW-1133">Transmembrane helix</keyword>
<evidence type="ECO:0000256" key="8">
    <source>
        <dbReference type="ARBA" id="ARBA00022989"/>
    </source>
</evidence>
<evidence type="ECO:0000256" key="9">
    <source>
        <dbReference type="ARBA" id="ARBA00023136"/>
    </source>
</evidence>
<keyword evidence="6 10" id="KW-0812">Transmembrane</keyword>
<evidence type="ECO:0000256" key="1">
    <source>
        <dbReference type="ARBA" id="ARBA00000900"/>
    </source>
</evidence>
<dbReference type="GO" id="GO:0061630">
    <property type="term" value="F:ubiquitin protein ligase activity"/>
    <property type="evidence" value="ECO:0007669"/>
    <property type="project" value="UniProtKB-EC"/>
</dbReference>
<dbReference type="EMBL" id="VICG01000005">
    <property type="protein sequence ID" value="KAA8572221.1"/>
    <property type="molecule type" value="Genomic_DNA"/>
</dbReference>
<name>A0A5M9JSI9_MONFR</name>
<dbReference type="PANTHER" id="PTHR13145">
    <property type="entry name" value="SSM4 PROTEIN"/>
    <property type="match status" value="1"/>
</dbReference>
<comment type="pathway">
    <text evidence="3">Protein modification; protein ubiquitination.</text>
</comment>
<feature type="transmembrane region" description="Helical" evidence="10">
    <location>
        <begin position="158"/>
        <end position="184"/>
    </location>
</feature>
<dbReference type="GO" id="GO:0005789">
    <property type="term" value="C:endoplasmic reticulum membrane"/>
    <property type="evidence" value="ECO:0007669"/>
    <property type="project" value="TreeGrafter"/>
</dbReference>
<keyword evidence="9 10" id="KW-0472">Membrane</keyword>
<gene>
    <name evidence="11" type="ORF">EYC84_002127</name>
</gene>
<proteinExistence type="predicted"/>
<dbReference type="PANTHER" id="PTHR13145:SF0">
    <property type="entry name" value="E3 UBIQUITIN-PROTEIN LIGASE MARCHF6"/>
    <property type="match status" value="1"/>
</dbReference>
<dbReference type="GO" id="GO:0036503">
    <property type="term" value="P:ERAD pathway"/>
    <property type="evidence" value="ECO:0007669"/>
    <property type="project" value="TreeGrafter"/>
</dbReference>
<dbReference type="Proteomes" id="UP000322873">
    <property type="component" value="Unassembled WGS sequence"/>
</dbReference>
<evidence type="ECO:0000256" key="4">
    <source>
        <dbReference type="ARBA" id="ARBA00012483"/>
    </source>
</evidence>
<keyword evidence="12" id="KW-1185">Reference proteome</keyword>
<dbReference type="EC" id="2.3.2.27" evidence="4"/>
<dbReference type="VEuPathDB" id="FungiDB:MFRU_060g00050"/>
<evidence type="ECO:0000256" key="2">
    <source>
        <dbReference type="ARBA" id="ARBA00004141"/>
    </source>
</evidence>
<evidence type="ECO:0000256" key="5">
    <source>
        <dbReference type="ARBA" id="ARBA00022679"/>
    </source>
</evidence>
<comment type="subcellular location">
    <subcellularLocation>
        <location evidence="2">Membrane</location>
        <topology evidence="2">Multi-pass membrane protein</topology>
    </subcellularLocation>
</comment>
<evidence type="ECO:0000256" key="3">
    <source>
        <dbReference type="ARBA" id="ARBA00004906"/>
    </source>
</evidence>
<evidence type="ECO:0000313" key="12">
    <source>
        <dbReference type="Proteomes" id="UP000322873"/>
    </source>
</evidence>
<keyword evidence="7" id="KW-0833">Ubl conjugation pathway</keyword>
<sequence length="208" mass="23182">MWAILAGFATLALLGALYVKRGRPFSTEPGSLRDVETAVIDMLNQAGGVMKVIFIISIEMLVFPLYCGLLLDAALLPLFEGATIMSRISFTARSPLTSIFVHWFVGTCYMFHFALFVSMCRKIMRKGVLHFIRDPDDPTFHPVRDVLERNVTTQLRKILFSALVYGALVVVCLGGVVWGLSFALKGVLPIHWSSNEPVLEFPVDLLFL</sequence>
<evidence type="ECO:0000256" key="10">
    <source>
        <dbReference type="SAM" id="Phobius"/>
    </source>
</evidence>
<reference evidence="11 12" key="1">
    <citation type="submission" date="2019-06" db="EMBL/GenBank/DDBJ databases">
        <title>Genome Sequence of the Brown Rot Fungal Pathogen Monilinia fructicola.</title>
        <authorList>
            <person name="De Miccolis Angelini R.M."/>
            <person name="Landi L."/>
            <person name="Abate D."/>
            <person name="Pollastro S."/>
            <person name="Romanazzi G."/>
            <person name="Faretra F."/>
        </authorList>
    </citation>
    <scope>NUCLEOTIDE SEQUENCE [LARGE SCALE GENOMIC DNA]</scope>
    <source>
        <strain evidence="11 12">Mfrc123</strain>
    </source>
</reference>
<dbReference type="AlphaFoldDB" id="A0A5M9JSI9"/>
<feature type="transmembrane region" description="Helical" evidence="10">
    <location>
        <begin position="96"/>
        <end position="117"/>
    </location>
</feature>
<evidence type="ECO:0000256" key="7">
    <source>
        <dbReference type="ARBA" id="ARBA00022786"/>
    </source>
</evidence>
<organism evidence="11 12">
    <name type="scientific">Monilinia fructicola</name>
    <name type="common">Brown rot fungus</name>
    <name type="synonym">Ciboria fructicola</name>
    <dbReference type="NCBI Taxonomy" id="38448"/>
    <lineage>
        <taxon>Eukaryota</taxon>
        <taxon>Fungi</taxon>
        <taxon>Dikarya</taxon>
        <taxon>Ascomycota</taxon>
        <taxon>Pezizomycotina</taxon>
        <taxon>Leotiomycetes</taxon>
        <taxon>Helotiales</taxon>
        <taxon>Sclerotiniaceae</taxon>
        <taxon>Monilinia</taxon>
    </lineage>
</organism>
<protein>
    <recommendedName>
        <fullName evidence="4">RING-type E3 ubiquitin transferase</fullName>
        <ecNumber evidence="4">2.3.2.27</ecNumber>
    </recommendedName>
</protein>
<keyword evidence="5" id="KW-0808">Transferase</keyword>
<evidence type="ECO:0000313" key="11">
    <source>
        <dbReference type="EMBL" id="KAA8572221.1"/>
    </source>
</evidence>
<accession>A0A5M9JSI9</accession>